<keyword evidence="2" id="KW-1185">Reference proteome</keyword>
<dbReference type="eggNOG" id="ENOG502ZXFS">
    <property type="taxonomic scope" value="Bacteria"/>
</dbReference>
<proteinExistence type="predicted"/>
<evidence type="ECO:0000313" key="1">
    <source>
        <dbReference type="EMBL" id="EDY63688.1"/>
    </source>
</evidence>
<evidence type="ECO:0000313" key="2">
    <source>
        <dbReference type="Proteomes" id="UP000002805"/>
    </source>
</evidence>
<reference evidence="2" key="2">
    <citation type="submission" date="2009-10" db="EMBL/GenBank/DDBJ databases">
        <title>The genome sequence of Streptomyces pristinaespiralis strain ATCC 25486.</title>
        <authorList>
            <consortium name="The Broad Institute Genome Sequencing Platform"/>
            <consortium name="Broad Institute Microbial Sequencing Center"/>
            <person name="Fischbach M."/>
            <person name="Godfrey P."/>
            <person name="Ward D."/>
            <person name="Young S."/>
            <person name="Zeng Q."/>
            <person name="Koehrsen M."/>
            <person name="Alvarado L."/>
            <person name="Berlin A.M."/>
            <person name="Bochicchio J."/>
            <person name="Borenstein D."/>
            <person name="Chapman S.B."/>
            <person name="Chen Z."/>
            <person name="Engels R."/>
            <person name="Freedman E."/>
            <person name="Gellesch M."/>
            <person name="Goldberg J."/>
            <person name="Griggs A."/>
            <person name="Gujja S."/>
            <person name="Heilman E.R."/>
            <person name="Heiman D.I."/>
            <person name="Hepburn T.A."/>
            <person name="Howarth C."/>
            <person name="Jen D."/>
            <person name="Larson L."/>
            <person name="Lewis B."/>
            <person name="Mehta T."/>
            <person name="Park D."/>
            <person name="Pearson M."/>
            <person name="Richards J."/>
            <person name="Roberts A."/>
            <person name="Saif S."/>
            <person name="Shea T.D."/>
            <person name="Shenoy N."/>
            <person name="Sisk P."/>
            <person name="Stolte C."/>
            <person name="Sykes S.N."/>
            <person name="Thomson T."/>
            <person name="Walk T."/>
            <person name="White J."/>
            <person name="Yandava C."/>
            <person name="Straight P."/>
            <person name="Clardy J."/>
            <person name="Hung D."/>
            <person name="Kolter R."/>
            <person name="Mekalanos J."/>
            <person name="Walker S."/>
            <person name="Walsh C.T."/>
            <person name="Wieland-Brown L.C."/>
            <person name="Haas B."/>
            <person name="Nusbaum C."/>
            <person name="Birren B."/>
        </authorList>
    </citation>
    <scope>NUCLEOTIDE SEQUENCE [LARGE SCALE GENOMIC DNA]</scope>
    <source>
        <strain evidence="2">ATCC 25486 / DSM 40338 / CBS 914.69 / JCM 4507 / NBRC 13074 / NRRL 2958 / 5647</strain>
    </source>
</reference>
<dbReference type="EMBL" id="CM000950">
    <property type="protein sequence ID" value="EDY63688.1"/>
    <property type="molecule type" value="Genomic_DNA"/>
</dbReference>
<reference evidence="2" key="1">
    <citation type="submission" date="2008-02" db="EMBL/GenBank/DDBJ databases">
        <authorList>
            <consortium name="The Broad Institute Genome Sequencing Platform"/>
            <person name="Fischbach M."/>
            <person name="Ward D."/>
            <person name="Young S."/>
            <person name="Jaffe D."/>
            <person name="Gnerre S."/>
            <person name="Berlin A."/>
            <person name="Heiman D."/>
            <person name="Hepburn T."/>
            <person name="Sykes S."/>
            <person name="Alvarado L."/>
            <person name="Kodira C.D."/>
            <person name="Straight P."/>
            <person name="Clardy J."/>
            <person name="Hung D."/>
            <person name="Kolter R."/>
            <person name="Mekalanos J."/>
            <person name="Walker S."/>
            <person name="Walsh C.T."/>
            <person name="Lander E."/>
            <person name="Galagan J."/>
            <person name="Nusbaum C."/>
            <person name="Birren B."/>
        </authorList>
    </citation>
    <scope>NUCLEOTIDE SEQUENCE [LARGE SCALE GENOMIC DNA]</scope>
    <source>
        <strain evidence="2">ATCC 25486 / DSM 40338 / CBS 914.69 / JCM 4507 / NBRC 13074 / NRRL 2958 / 5647</strain>
    </source>
</reference>
<dbReference type="AlphaFoldDB" id="B5HA27"/>
<gene>
    <name evidence="1" type="ORF">SSDG_01902</name>
</gene>
<sequence>MFAGCIPLTPVYTDGDTRPSATQFSCRRIRRREKRLRFEIMRLDDIDGTAVDSTVVDAASVNRIVQQAAYTGQRIYIRPADTDAAS</sequence>
<accession>B5HA27</accession>
<protein>
    <submittedName>
        <fullName evidence="1">Uncharacterized protein</fullName>
    </submittedName>
</protein>
<dbReference type="Proteomes" id="UP000002805">
    <property type="component" value="Chromosome"/>
</dbReference>
<dbReference type="HOGENOM" id="CLU_2496638_0_0_11"/>
<organism evidence="1 2">
    <name type="scientific">Streptomyces pristinaespiralis (strain ATCC 25486 / DSM 40338 / CBS 914.69 / JCM 4507 / KCC S-0507 / NBRC 13074 / NRRL 2958 / 5647)</name>
    <dbReference type="NCBI Taxonomy" id="457429"/>
    <lineage>
        <taxon>Bacteria</taxon>
        <taxon>Bacillati</taxon>
        <taxon>Actinomycetota</taxon>
        <taxon>Actinomycetes</taxon>
        <taxon>Kitasatosporales</taxon>
        <taxon>Streptomycetaceae</taxon>
        <taxon>Streptomyces</taxon>
    </lineage>
</organism>
<name>B5HA27_STRE2</name>